<dbReference type="EMBL" id="JACHVX010000003">
    <property type="protein sequence ID" value="MBB2923535.1"/>
    <property type="molecule type" value="Genomic_DNA"/>
</dbReference>
<dbReference type="PIRSF" id="PIRSF001413">
    <property type="entry name" value="Trp_syn_beta"/>
    <property type="match status" value="1"/>
</dbReference>
<dbReference type="EC" id="4.2.1.20" evidence="6"/>
<dbReference type="InterPro" id="IPR001926">
    <property type="entry name" value="TrpB-like_PALP"/>
</dbReference>
<dbReference type="NCBIfam" id="NF009057">
    <property type="entry name" value="PRK12391.1"/>
    <property type="match status" value="1"/>
</dbReference>
<evidence type="ECO:0000313" key="14">
    <source>
        <dbReference type="EMBL" id="MBB2923535.1"/>
    </source>
</evidence>
<comment type="similarity">
    <text evidence="4">Belongs to the TrpB family.</text>
</comment>
<dbReference type="PROSITE" id="PS00168">
    <property type="entry name" value="TRP_SYNTHASE_BETA"/>
    <property type="match status" value="1"/>
</dbReference>
<sequence length="437" mass="46223">MALTDETPVTARSTDPLGTVIPSTVPTHWYNLAADLPEPVPPHLHPGTHEPLGPEDLAPLFPAALIAQEVSTERYVEIPQTVREIYALWRPSPLVRAARLERAIGTQARIYYKYEGVSPVGSHKPNTAVAQAYYNAVEGITRLTTETGAGQWGASLSMACALLGLTCEVWQVRASYDAKPYRRFQMETYGSVCHPSPSDLTEAGRAILAEHPDTTGSLGMAISEAVEAAVKDPGAHYSLGSVLNHVMLHQSVIGQEVLVQLADAGERQADTVFGCAGGGSNLAGLTFPLIGQNLRDGTTTRVVACEPAACPSLTQGEYRYDHGDVAGLTPLLKMHTLGKDFVPPSIHAGGLRYHGMAPMVSHAVNLGLMEAVAVDQDTAFAAGVEFARSEGIVPAPESTHAVAAALAHARSVTEPEVVVIGLSGNGVLDLPAYSSYV</sequence>
<evidence type="ECO:0000256" key="6">
    <source>
        <dbReference type="ARBA" id="ARBA00012043"/>
    </source>
</evidence>
<evidence type="ECO:0000259" key="13">
    <source>
        <dbReference type="Pfam" id="PF00291"/>
    </source>
</evidence>
<proteinExistence type="inferred from homology"/>
<evidence type="ECO:0000256" key="9">
    <source>
        <dbReference type="ARBA" id="ARBA00022898"/>
    </source>
</evidence>
<comment type="subunit">
    <text evidence="5">Tetramer of two alpha and two beta chains.</text>
</comment>
<keyword evidence="10" id="KW-0057">Aromatic amino acid biosynthesis</keyword>
<dbReference type="AlphaFoldDB" id="A0A7W4UG25"/>
<dbReference type="InterPro" id="IPR036052">
    <property type="entry name" value="TrpB-like_PALP_sf"/>
</dbReference>
<dbReference type="RefSeq" id="WP_183296355.1">
    <property type="nucleotide sequence ID" value="NZ_JACHVX010000003.1"/>
</dbReference>
<reference evidence="14 15" key="2">
    <citation type="submission" date="2020-08" db="EMBL/GenBank/DDBJ databases">
        <authorList>
            <person name="Partida-Martinez L."/>
            <person name="Huntemann M."/>
            <person name="Clum A."/>
            <person name="Wang J."/>
            <person name="Palaniappan K."/>
            <person name="Ritter S."/>
            <person name="Chen I.-M."/>
            <person name="Stamatis D."/>
            <person name="Reddy T."/>
            <person name="O'Malley R."/>
            <person name="Daum C."/>
            <person name="Shapiro N."/>
            <person name="Ivanova N."/>
            <person name="Kyrpides N."/>
            <person name="Woyke T."/>
        </authorList>
    </citation>
    <scope>NUCLEOTIDE SEQUENCE [LARGE SCALE GENOMIC DNA]</scope>
    <source>
        <strain evidence="14 15">RAS26</strain>
    </source>
</reference>
<dbReference type="Pfam" id="PF00291">
    <property type="entry name" value="PALP"/>
    <property type="match status" value="1"/>
</dbReference>
<reference evidence="14 15" key="1">
    <citation type="submission" date="2020-08" db="EMBL/GenBank/DDBJ databases">
        <title>The Agave Microbiome: Exploring the role of microbial communities in plant adaptations to desert environments.</title>
        <authorList>
            <person name="Partida-Martinez L.P."/>
        </authorList>
    </citation>
    <scope>NUCLEOTIDE SEQUENCE [LARGE SCALE GENOMIC DNA]</scope>
    <source>
        <strain evidence="14 15">RAS26</strain>
    </source>
</reference>
<dbReference type="InterPro" id="IPR023026">
    <property type="entry name" value="Trp_synth_beta/beta-like"/>
</dbReference>
<dbReference type="Gene3D" id="3.40.50.1100">
    <property type="match status" value="2"/>
</dbReference>
<comment type="cofactor">
    <cofactor evidence="1">
        <name>pyridoxal 5'-phosphate</name>
        <dbReference type="ChEBI" id="CHEBI:597326"/>
    </cofactor>
</comment>
<comment type="catalytic activity">
    <reaction evidence="12">
        <text>(1S,2R)-1-C-(indol-3-yl)glycerol 3-phosphate + L-serine = D-glyceraldehyde 3-phosphate + L-tryptophan + H2O</text>
        <dbReference type="Rhea" id="RHEA:10532"/>
        <dbReference type="ChEBI" id="CHEBI:15377"/>
        <dbReference type="ChEBI" id="CHEBI:33384"/>
        <dbReference type="ChEBI" id="CHEBI:57912"/>
        <dbReference type="ChEBI" id="CHEBI:58866"/>
        <dbReference type="ChEBI" id="CHEBI:59776"/>
        <dbReference type="EC" id="4.2.1.20"/>
    </reaction>
</comment>
<dbReference type="GO" id="GO:0004834">
    <property type="term" value="F:tryptophan synthase activity"/>
    <property type="evidence" value="ECO:0007669"/>
    <property type="project" value="UniProtKB-EC"/>
</dbReference>
<dbReference type="InterPro" id="IPR006316">
    <property type="entry name" value="Trp_synth_b-like"/>
</dbReference>
<evidence type="ECO:0000256" key="3">
    <source>
        <dbReference type="ARBA" id="ARBA00004733"/>
    </source>
</evidence>
<evidence type="ECO:0000256" key="7">
    <source>
        <dbReference type="ARBA" id="ARBA00022605"/>
    </source>
</evidence>
<evidence type="ECO:0000256" key="1">
    <source>
        <dbReference type="ARBA" id="ARBA00001933"/>
    </source>
</evidence>
<comment type="caution">
    <text evidence="14">The sequence shown here is derived from an EMBL/GenBank/DDBJ whole genome shotgun (WGS) entry which is preliminary data.</text>
</comment>
<evidence type="ECO:0000256" key="4">
    <source>
        <dbReference type="ARBA" id="ARBA00009982"/>
    </source>
</evidence>
<keyword evidence="11 14" id="KW-0456">Lyase</keyword>
<dbReference type="UniPathway" id="UPA00035">
    <property type="reaction ID" value="UER00044"/>
</dbReference>
<dbReference type="PANTHER" id="PTHR48077">
    <property type="entry name" value="TRYPTOPHAN SYNTHASE-RELATED"/>
    <property type="match status" value="1"/>
</dbReference>
<keyword evidence="9" id="KW-0663">Pyridoxal phosphate</keyword>
<dbReference type="GO" id="GO:0030170">
    <property type="term" value="F:pyridoxal phosphate binding"/>
    <property type="evidence" value="ECO:0007669"/>
    <property type="project" value="InterPro"/>
</dbReference>
<keyword evidence="8" id="KW-0822">Tryptophan biosynthesis</keyword>
<dbReference type="PANTHER" id="PTHR48077:SF6">
    <property type="entry name" value="TRYPTOPHAN SYNTHASE"/>
    <property type="match status" value="1"/>
</dbReference>
<dbReference type="GO" id="GO:0005737">
    <property type="term" value="C:cytoplasm"/>
    <property type="evidence" value="ECO:0007669"/>
    <property type="project" value="TreeGrafter"/>
</dbReference>
<gene>
    <name evidence="14" type="ORF">FHR80_002460</name>
</gene>
<dbReference type="GO" id="GO:0052684">
    <property type="term" value="F:L-serine hydro-lyase (adding indole, L-tryptophan-forming) activity"/>
    <property type="evidence" value="ECO:0007669"/>
    <property type="project" value="TreeGrafter"/>
</dbReference>
<evidence type="ECO:0000256" key="5">
    <source>
        <dbReference type="ARBA" id="ARBA00011270"/>
    </source>
</evidence>
<name>A0A7W4UG25_9CELL</name>
<protein>
    <recommendedName>
        <fullName evidence="6">tryptophan synthase</fullName>
        <ecNumber evidence="6">4.2.1.20</ecNumber>
    </recommendedName>
</protein>
<feature type="domain" description="Tryptophan synthase beta chain-like PALP" evidence="13">
    <location>
        <begin position="89"/>
        <end position="424"/>
    </location>
</feature>
<keyword evidence="7" id="KW-0028">Amino-acid biosynthesis</keyword>
<dbReference type="PIRSF" id="PIRSF500824">
    <property type="entry name" value="TrpB_prok"/>
    <property type="match status" value="1"/>
</dbReference>
<comment type="pathway">
    <text evidence="3">Amino-acid biosynthesis; L-tryptophan biosynthesis; L-tryptophan from chorismate: step 5/5.</text>
</comment>
<evidence type="ECO:0000256" key="12">
    <source>
        <dbReference type="ARBA" id="ARBA00049047"/>
    </source>
</evidence>
<dbReference type="Proteomes" id="UP000518206">
    <property type="component" value="Unassembled WGS sequence"/>
</dbReference>
<dbReference type="NCBIfam" id="TIGR01415">
    <property type="entry name" value="trpB_rel"/>
    <property type="match status" value="1"/>
</dbReference>
<dbReference type="SUPFAM" id="SSF53686">
    <property type="entry name" value="Tryptophan synthase beta subunit-like PLP-dependent enzymes"/>
    <property type="match status" value="1"/>
</dbReference>
<organism evidence="14 15">
    <name type="scientific">Cellulomonas cellasea</name>
    <dbReference type="NCBI Taxonomy" id="43670"/>
    <lineage>
        <taxon>Bacteria</taxon>
        <taxon>Bacillati</taxon>
        <taxon>Actinomycetota</taxon>
        <taxon>Actinomycetes</taxon>
        <taxon>Micrococcales</taxon>
        <taxon>Cellulomonadaceae</taxon>
        <taxon>Cellulomonas</taxon>
    </lineage>
</organism>
<evidence type="ECO:0000256" key="11">
    <source>
        <dbReference type="ARBA" id="ARBA00023239"/>
    </source>
</evidence>
<comment type="function">
    <text evidence="2">The beta subunit is responsible for the synthesis of L-tryptophan from indole and L-serine.</text>
</comment>
<dbReference type="InterPro" id="IPR006653">
    <property type="entry name" value="Trp_synth_b_CS"/>
</dbReference>
<evidence type="ECO:0000256" key="8">
    <source>
        <dbReference type="ARBA" id="ARBA00022822"/>
    </source>
</evidence>
<accession>A0A7W4UG25</accession>
<evidence type="ECO:0000313" key="15">
    <source>
        <dbReference type="Proteomes" id="UP000518206"/>
    </source>
</evidence>
<evidence type="ECO:0000256" key="2">
    <source>
        <dbReference type="ARBA" id="ARBA00002786"/>
    </source>
</evidence>
<evidence type="ECO:0000256" key="10">
    <source>
        <dbReference type="ARBA" id="ARBA00023141"/>
    </source>
</evidence>